<organism evidence="3 4">
    <name type="scientific">Nocardioides caricicola</name>
    <dbReference type="NCBI Taxonomy" id="634770"/>
    <lineage>
        <taxon>Bacteria</taxon>
        <taxon>Bacillati</taxon>
        <taxon>Actinomycetota</taxon>
        <taxon>Actinomycetes</taxon>
        <taxon>Propionibacteriales</taxon>
        <taxon>Nocardioidaceae</taxon>
        <taxon>Nocardioides</taxon>
    </lineage>
</organism>
<dbReference type="EMBL" id="JBHSMD010000002">
    <property type="protein sequence ID" value="MFC5492594.1"/>
    <property type="molecule type" value="Genomic_DNA"/>
</dbReference>
<dbReference type="RefSeq" id="WP_345170919.1">
    <property type="nucleotide sequence ID" value="NZ_BAABFQ010000003.1"/>
</dbReference>
<evidence type="ECO:0000259" key="2">
    <source>
        <dbReference type="PROSITE" id="PS50911"/>
    </source>
</evidence>
<reference evidence="4" key="1">
    <citation type="journal article" date="2019" name="Int. J. Syst. Evol. Microbiol.">
        <title>The Global Catalogue of Microorganisms (GCM) 10K type strain sequencing project: providing services to taxonomists for standard genome sequencing and annotation.</title>
        <authorList>
            <consortium name="The Broad Institute Genomics Platform"/>
            <consortium name="The Broad Institute Genome Sequencing Center for Infectious Disease"/>
            <person name="Wu L."/>
            <person name="Ma J."/>
        </authorList>
    </citation>
    <scope>NUCLEOTIDE SEQUENCE [LARGE SCALE GENOMIC DNA]</scope>
    <source>
        <strain evidence="4">KACC 13778</strain>
    </source>
</reference>
<feature type="signal peptide" evidence="1">
    <location>
        <begin position="1"/>
        <end position="33"/>
    </location>
</feature>
<protein>
    <submittedName>
        <fullName evidence="3">CHAP domain-containing protein</fullName>
    </submittedName>
</protein>
<evidence type="ECO:0000256" key="1">
    <source>
        <dbReference type="SAM" id="SignalP"/>
    </source>
</evidence>
<dbReference type="Pfam" id="PF05257">
    <property type="entry name" value="CHAP"/>
    <property type="match status" value="1"/>
</dbReference>
<evidence type="ECO:0000313" key="4">
    <source>
        <dbReference type="Proteomes" id="UP001595956"/>
    </source>
</evidence>
<gene>
    <name evidence="3" type="ORF">ACFPKY_05770</name>
</gene>
<name>A0ABW0N0G9_9ACTN</name>
<dbReference type="Gene3D" id="2.60.40.2700">
    <property type="match status" value="3"/>
</dbReference>
<dbReference type="SUPFAM" id="SSF54001">
    <property type="entry name" value="Cysteine proteinases"/>
    <property type="match status" value="1"/>
</dbReference>
<evidence type="ECO:0000313" key="3">
    <source>
        <dbReference type="EMBL" id="MFC5492594.1"/>
    </source>
</evidence>
<feature type="domain" description="Peptidase C51" evidence="2">
    <location>
        <begin position="74"/>
        <end position="201"/>
    </location>
</feature>
<keyword evidence="1" id="KW-0732">Signal</keyword>
<dbReference type="Gene3D" id="3.90.1720.10">
    <property type="entry name" value="endopeptidase domain like (from Nostoc punctiforme)"/>
    <property type="match status" value="1"/>
</dbReference>
<dbReference type="PROSITE" id="PS50911">
    <property type="entry name" value="CHAP"/>
    <property type="match status" value="1"/>
</dbReference>
<dbReference type="Proteomes" id="UP001595956">
    <property type="component" value="Unassembled WGS sequence"/>
</dbReference>
<dbReference type="InterPro" id="IPR038765">
    <property type="entry name" value="Papain-like_cys_pep_sf"/>
</dbReference>
<accession>A0ABW0N0G9</accession>
<proteinExistence type="predicted"/>
<feature type="chain" id="PRO_5045614107" evidence="1">
    <location>
        <begin position="34"/>
        <end position="561"/>
    </location>
</feature>
<keyword evidence="4" id="KW-1185">Reference proteome</keyword>
<sequence length="561" mass="59369">MPSRNRVLASLTSALSGLLVVGLLATAPAPASAAAPGAAADEKPRPGKTYVKREPSAVFKRSSYLCMGYAACREAGYGNAGYAQASDKMYWRMYSGHNCTNYAAYRMVRSGMPNERPWSGGGNATYWGTSMASITDDTPRIGAVAWWKANHGPAGSAGHVAYVEEVVSPDEIIISQDSWGGDFSWAVVTRSSGNWPTGFVHFNDKPLTNTEAPVITGIAKVGAALTATPGSWRPSSVNISYQWFADGTPLRKADGATLQLNRARLGQRLTVRTTATQLGYPTRSAVSAPTEAVLPGQLRNTTAPTISGTVKVDSTLQVDTGTWVPEPTLDVQWYADGQAIAGATGTSLALGPDLVSRVITAEVIGRRPGYDPVRAASAPTAPVAPGTFAIVTAPHLLGTPELNEVLTVDPGVFTPADADVTVEWLRNGIPVATGADYRITNVDLGSKLSARLTLTRPGYTETSVTTPTTPRIKTDPKISVETVAKRHRLRVVVTVTASGLDEVTGPVVIRYGGTVQTVELTKGRARVTLVGLTEGVRTLTVRYDGTDAVNRGVYTRQVRIG</sequence>
<comment type="caution">
    <text evidence="3">The sequence shown here is derived from an EMBL/GenBank/DDBJ whole genome shotgun (WGS) entry which is preliminary data.</text>
</comment>
<dbReference type="InterPro" id="IPR007921">
    <property type="entry name" value="CHAP_dom"/>
</dbReference>